<accession>A0ABR0JDK5</accession>
<reference evidence="1 2" key="1">
    <citation type="submission" date="2023-08" db="EMBL/GenBank/DDBJ databases">
        <title>Black Yeasts Isolated from many extreme environments.</title>
        <authorList>
            <person name="Coleine C."/>
            <person name="Stajich J.E."/>
            <person name="Selbmann L."/>
        </authorList>
    </citation>
    <scope>NUCLEOTIDE SEQUENCE [LARGE SCALE GENOMIC DNA]</scope>
    <source>
        <strain evidence="1 2">CCFEE 6328</strain>
    </source>
</reference>
<sequence>MVVEELVVEELVLEGVVVEEAVVDKLDERVVKGVVLVLEEEEVDKVVDDEIIVEEDGEGLATNEENLVDDIPDEAKVIDEVVEDRKVEVVILRRKEINDEDICDIEGVETYDRLDVLVTNEEEEEEVGDEDLCDDEDDEEDEGFVVVVVDEDKEEEDSDEDICDDEVVEDSVGLDDNTEQVPYDGWQPGVVGGAATPAVLRAARHRGWASITIRATAGVIEADCSSPQWWETTITRVGQTGQWTQQEDSKEW</sequence>
<evidence type="ECO:0000313" key="2">
    <source>
        <dbReference type="Proteomes" id="UP001345691"/>
    </source>
</evidence>
<dbReference type="Proteomes" id="UP001345691">
    <property type="component" value="Unassembled WGS sequence"/>
</dbReference>
<proteinExistence type="predicted"/>
<organism evidence="1 2">
    <name type="scientific">Exophiala sideris</name>
    <dbReference type="NCBI Taxonomy" id="1016849"/>
    <lineage>
        <taxon>Eukaryota</taxon>
        <taxon>Fungi</taxon>
        <taxon>Dikarya</taxon>
        <taxon>Ascomycota</taxon>
        <taxon>Pezizomycotina</taxon>
        <taxon>Eurotiomycetes</taxon>
        <taxon>Chaetothyriomycetidae</taxon>
        <taxon>Chaetothyriales</taxon>
        <taxon>Herpotrichiellaceae</taxon>
        <taxon>Exophiala</taxon>
    </lineage>
</organism>
<comment type="caution">
    <text evidence="1">The sequence shown here is derived from an EMBL/GenBank/DDBJ whole genome shotgun (WGS) entry which is preliminary data.</text>
</comment>
<protein>
    <submittedName>
        <fullName evidence="1">Uncharacterized protein</fullName>
    </submittedName>
</protein>
<evidence type="ECO:0000313" key="1">
    <source>
        <dbReference type="EMBL" id="KAK5062046.1"/>
    </source>
</evidence>
<name>A0ABR0JDK5_9EURO</name>
<keyword evidence="2" id="KW-1185">Reference proteome</keyword>
<dbReference type="EMBL" id="JAVRRF010000008">
    <property type="protein sequence ID" value="KAK5062046.1"/>
    <property type="molecule type" value="Genomic_DNA"/>
</dbReference>
<gene>
    <name evidence="1" type="ORF">LTR69_004403</name>
</gene>